<keyword evidence="2" id="KW-1185">Reference proteome</keyword>
<accession>E4T5Q5</accession>
<evidence type="ECO:0000313" key="1">
    <source>
        <dbReference type="EMBL" id="ADQ80049.1"/>
    </source>
</evidence>
<dbReference type="AlphaFoldDB" id="E4T5Q5"/>
<sequence length="69" mass="8255">MAKKTTIPASQRNSLRTHRQIFTLNDEENKALNRYIAKYKVQNKSKFIREALMMTIIRKMEEDHPTLFD</sequence>
<evidence type="ECO:0000313" key="2">
    <source>
        <dbReference type="Proteomes" id="UP000008718"/>
    </source>
</evidence>
<dbReference type="EMBL" id="CP002345">
    <property type="protein sequence ID" value="ADQ80049.1"/>
    <property type="molecule type" value="Genomic_DNA"/>
</dbReference>
<dbReference type="HOGENOM" id="CLU_176792_1_0_10"/>
<protein>
    <submittedName>
        <fullName evidence="1">Uncharacterized protein</fullName>
    </submittedName>
</protein>
<organism evidence="1 2">
    <name type="scientific">Paludibacter propionicigenes (strain DSM 17365 / JCM 13257 / WB4)</name>
    <dbReference type="NCBI Taxonomy" id="694427"/>
    <lineage>
        <taxon>Bacteria</taxon>
        <taxon>Pseudomonadati</taxon>
        <taxon>Bacteroidota</taxon>
        <taxon>Bacteroidia</taxon>
        <taxon>Bacteroidales</taxon>
        <taxon>Paludibacteraceae</taxon>
        <taxon>Paludibacter</taxon>
    </lineage>
</organism>
<dbReference type="eggNOG" id="ENOG5033GMJ">
    <property type="taxonomic scope" value="Bacteria"/>
</dbReference>
<dbReference type="KEGG" id="ppn:Palpr_1910"/>
<reference evidence="1 2" key="2">
    <citation type="journal article" date="2011" name="Stand. Genomic Sci.">
        <title>Complete genome sequence of Paludibacter propionicigenes type strain (WB4).</title>
        <authorList>
            <person name="Gronow S."/>
            <person name="Munk C."/>
            <person name="Lapidus A."/>
            <person name="Nolan M."/>
            <person name="Lucas S."/>
            <person name="Hammon N."/>
            <person name="Deshpande S."/>
            <person name="Cheng J.F."/>
            <person name="Tapia R."/>
            <person name="Han C."/>
            <person name="Goodwin L."/>
            <person name="Pitluck S."/>
            <person name="Liolios K."/>
            <person name="Ivanova N."/>
            <person name="Mavromatis K."/>
            <person name="Mikhailova N."/>
            <person name="Pati A."/>
            <person name="Chen A."/>
            <person name="Palaniappan K."/>
            <person name="Land M."/>
            <person name="Hauser L."/>
            <person name="Chang Y.J."/>
            <person name="Jeffries C.D."/>
            <person name="Brambilla E."/>
            <person name="Rohde M."/>
            <person name="Goker M."/>
            <person name="Detter J.C."/>
            <person name="Woyke T."/>
            <person name="Bristow J."/>
            <person name="Eisen J.A."/>
            <person name="Markowitz V."/>
            <person name="Hugenholtz P."/>
            <person name="Kyrpides N.C."/>
            <person name="Klenk H.P."/>
        </authorList>
    </citation>
    <scope>NUCLEOTIDE SEQUENCE [LARGE SCALE GENOMIC DNA]</scope>
    <source>
        <strain evidence="2">DSM 17365 / JCM 13257 / WB4</strain>
    </source>
</reference>
<dbReference type="OrthoDB" id="1095728at2"/>
<dbReference type="RefSeq" id="WP_013445418.1">
    <property type="nucleotide sequence ID" value="NC_014734.1"/>
</dbReference>
<reference key="1">
    <citation type="submission" date="2010-11" db="EMBL/GenBank/DDBJ databases">
        <title>The complete genome of Paludibacter propionicigenes DSM 17365.</title>
        <authorList>
            <consortium name="US DOE Joint Genome Institute (JGI-PGF)"/>
            <person name="Lucas S."/>
            <person name="Copeland A."/>
            <person name="Lapidus A."/>
            <person name="Bruce D."/>
            <person name="Goodwin L."/>
            <person name="Pitluck S."/>
            <person name="Kyrpides N."/>
            <person name="Mavromatis K."/>
            <person name="Ivanova N."/>
            <person name="Munk A.C."/>
            <person name="Brettin T."/>
            <person name="Detter J.C."/>
            <person name="Han C."/>
            <person name="Tapia R."/>
            <person name="Land M."/>
            <person name="Hauser L."/>
            <person name="Markowitz V."/>
            <person name="Cheng J.-F."/>
            <person name="Hugenholtz P."/>
            <person name="Woyke T."/>
            <person name="Wu D."/>
            <person name="Gronow S."/>
            <person name="Wellnitz S."/>
            <person name="Brambilla E."/>
            <person name="Klenk H.-P."/>
            <person name="Eisen J.A."/>
        </authorList>
    </citation>
    <scope>NUCLEOTIDE SEQUENCE</scope>
    <source>
        <strain>WB4</strain>
    </source>
</reference>
<gene>
    <name evidence="1" type="ordered locus">Palpr_1910</name>
</gene>
<name>E4T5Q5_PALPW</name>
<dbReference type="Proteomes" id="UP000008718">
    <property type="component" value="Chromosome"/>
</dbReference>
<dbReference type="STRING" id="694427.Palpr_1910"/>
<proteinExistence type="predicted"/>